<reference evidence="1" key="1">
    <citation type="submission" date="2024-09" db="EMBL/GenBank/DDBJ databases">
        <title>Black Yeasts Isolated from many extreme environments.</title>
        <authorList>
            <person name="Coleine C."/>
            <person name="Stajich J.E."/>
            <person name="Selbmann L."/>
        </authorList>
    </citation>
    <scope>NUCLEOTIDE SEQUENCE</scope>
    <source>
        <strain evidence="1">CCFEE 5737</strain>
    </source>
</reference>
<feature type="non-terminal residue" evidence="1">
    <location>
        <position position="1"/>
    </location>
</feature>
<name>A0ACC3D481_9PEZI</name>
<keyword evidence="2" id="KW-1185">Reference proteome</keyword>
<organism evidence="1 2">
    <name type="scientific">Coniosporium uncinatum</name>
    <dbReference type="NCBI Taxonomy" id="93489"/>
    <lineage>
        <taxon>Eukaryota</taxon>
        <taxon>Fungi</taxon>
        <taxon>Dikarya</taxon>
        <taxon>Ascomycota</taxon>
        <taxon>Pezizomycotina</taxon>
        <taxon>Dothideomycetes</taxon>
        <taxon>Dothideomycetes incertae sedis</taxon>
        <taxon>Coniosporium</taxon>
    </lineage>
</organism>
<protein>
    <submittedName>
        <fullName evidence="1">Uncharacterized protein</fullName>
    </submittedName>
</protein>
<comment type="caution">
    <text evidence="1">The sequence shown here is derived from an EMBL/GenBank/DDBJ whole genome shotgun (WGS) entry which is preliminary data.</text>
</comment>
<dbReference type="Proteomes" id="UP001186974">
    <property type="component" value="Unassembled WGS sequence"/>
</dbReference>
<sequence length="113" mass="12664">LRKDNDQPAPDKVGLTACSKTMHADTVKASEWSSLFILRPAPTAAAITTTLASNLWAVARQERRRELGTEKAHEGIARLREIQTLRRQAEALLRLRMLEEAGEKEEKKEDGSK</sequence>
<evidence type="ECO:0000313" key="2">
    <source>
        <dbReference type="Proteomes" id="UP001186974"/>
    </source>
</evidence>
<gene>
    <name evidence="1" type="ORF">LTS18_005801</name>
</gene>
<proteinExistence type="predicted"/>
<accession>A0ACC3D481</accession>
<dbReference type="EMBL" id="JAWDJW010007728">
    <property type="protein sequence ID" value="KAK3061611.1"/>
    <property type="molecule type" value="Genomic_DNA"/>
</dbReference>
<evidence type="ECO:0000313" key="1">
    <source>
        <dbReference type="EMBL" id="KAK3061611.1"/>
    </source>
</evidence>